<dbReference type="SUPFAM" id="SSF51556">
    <property type="entry name" value="Metallo-dependent hydrolases"/>
    <property type="match status" value="1"/>
</dbReference>
<keyword evidence="2" id="KW-0378">Hydrolase</keyword>
<dbReference type="CDD" id="cd01300">
    <property type="entry name" value="YtcJ_like"/>
    <property type="match status" value="1"/>
</dbReference>
<evidence type="ECO:0000259" key="1">
    <source>
        <dbReference type="Pfam" id="PF07969"/>
    </source>
</evidence>
<keyword evidence="3" id="KW-1185">Reference proteome</keyword>
<dbReference type="Gene3D" id="3.20.20.140">
    <property type="entry name" value="Metal-dependent hydrolases"/>
    <property type="match status" value="1"/>
</dbReference>
<evidence type="ECO:0000313" key="2">
    <source>
        <dbReference type="EMBL" id="PWN25665.1"/>
    </source>
</evidence>
<dbReference type="SUPFAM" id="SSF51338">
    <property type="entry name" value="Composite domain of metallo-dependent hydrolases"/>
    <property type="match status" value="1"/>
</dbReference>
<feature type="non-terminal residue" evidence="2">
    <location>
        <position position="1"/>
    </location>
</feature>
<dbReference type="InterPro" id="IPR013108">
    <property type="entry name" value="Amidohydro_3"/>
</dbReference>
<dbReference type="InterPro" id="IPR032466">
    <property type="entry name" value="Metal_Hydrolase"/>
</dbReference>
<dbReference type="Pfam" id="PF07969">
    <property type="entry name" value="Amidohydro_3"/>
    <property type="match status" value="1"/>
</dbReference>
<dbReference type="InterPro" id="IPR011059">
    <property type="entry name" value="Metal-dep_hydrolase_composite"/>
</dbReference>
<proteinExistence type="predicted"/>
<name>A0A316URA5_9BASI</name>
<feature type="domain" description="Amidohydrolase 3" evidence="1">
    <location>
        <begin position="22"/>
        <end position="524"/>
    </location>
</feature>
<sequence>KILAVGDEDAVRSQAVAFSETQTVDLRNRFLLPTFLDSHVHISLQGVGLEKVDLDGCSSLEEIQGRLRDGIAAAGGDRGEVLRIQAKRFVPQMLGRGREDGMRREWLDECSEGGKVGIVVEARDLHSSWLSTAALSSLGITPDTPAPPGGSIDFPSGVLEESAHFTYVWSHLPRLYTDAQRSATLLRALHSWLEQGVGTVVDMAMNEDDLRLLRGICRERGGRLPCRVVAHWLVQPTGTQEEDVKQVRRAKELQAELEAEGCTDWLRITGIKIIGDGVIDSCTAALHQPYASGRLTQPIWPLSRLAPVCILADSLDLQLAIHAIGDLAVDNALDGIEAAVRSNGPRVEGVRRHRIEHLELTRAASVPRLAQLGVIASIQPVHACPSVQGNWRAQLGGEKDPHQRCTRAYAYSDFLQQGVKLALGTDAPTTAYSALENLYVAQTRKAPRDASLPPTEPQWALPLLEAVQGATRGGAYACRAEDKVGRLEAGMYADFAILDVDVIAQGGGEGLVTARVEETWIAGKRAWKR</sequence>
<dbReference type="STRING" id="1569628.A0A316URA5"/>
<dbReference type="OrthoDB" id="3501663at2759"/>
<dbReference type="Gene3D" id="3.10.310.70">
    <property type="match status" value="1"/>
</dbReference>
<dbReference type="Proteomes" id="UP000245884">
    <property type="component" value="Unassembled WGS sequence"/>
</dbReference>
<accession>A0A316URA5</accession>
<dbReference type="PANTHER" id="PTHR22642">
    <property type="entry name" value="IMIDAZOLONEPROPIONASE"/>
    <property type="match status" value="1"/>
</dbReference>
<dbReference type="EMBL" id="KZ819675">
    <property type="protein sequence ID" value="PWN25665.1"/>
    <property type="molecule type" value="Genomic_DNA"/>
</dbReference>
<reference evidence="2 3" key="1">
    <citation type="journal article" date="2018" name="Mol. Biol. Evol.">
        <title>Broad Genomic Sampling Reveals a Smut Pathogenic Ancestry of the Fungal Clade Ustilaginomycotina.</title>
        <authorList>
            <person name="Kijpornyongpan T."/>
            <person name="Mondo S.J."/>
            <person name="Barry K."/>
            <person name="Sandor L."/>
            <person name="Lee J."/>
            <person name="Lipzen A."/>
            <person name="Pangilinan J."/>
            <person name="LaButti K."/>
            <person name="Hainaut M."/>
            <person name="Henrissat B."/>
            <person name="Grigoriev I.V."/>
            <person name="Spatafora J.W."/>
            <person name="Aime M.C."/>
        </authorList>
    </citation>
    <scope>NUCLEOTIDE SEQUENCE [LARGE SCALE GENOMIC DNA]</scope>
    <source>
        <strain evidence="2 3">MCA 5214</strain>
    </source>
</reference>
<organism evidence="2 3">
    <name type="scientific">Jaminaea rosea</name>
    <dbReference type="NCBI Taxonomy" id="1569628"/>
    <lineage>
        <taxon>Eukaryota</taxon>
        <taxon>Fungi</taxon>
        <taxon>Dikarya</taxon>
        <taxon>Basidiomycota</taxon>
        <taxon>Ustilaginomycotina</taxon>
        <taxon>Exobasidiomycetes</taxon>
        <taxon>Microstromatales</taxon>
        <taxon>Microstromatales incertae sedis</taxon>
        <taxon>Jaminaea</taxon>
    </lineage>
</organism>
<dbReference type="GO" id="GO:0016810">
    <property type="term" value="F:hydrolase activity, acting on carbon-nitrogen (but not peptide) bonds"/>
    <property type="evidence" value="ECO:0007669"/>
    <property type="project" value="InterPro"/>
</dbReference>
<dbReference type="Gene3D" id="2.30.40.10">
    <property type="entry name" value="Urease, subunit C, domain 1"/>
    <property type="match status" value="1"/>
</dbReference>
<gene>
    <name evidence="2" type="ORF">BDZ90DRAFT_211268</name>
</gene>
<dbReference type="RefSeq" id="XP_025360277.1">
    <property type="nucleotide sequence ID" value="XM_025504102.1"/>
</dbReference>
<feature type="non-terminal residue" evidence="2">
    <location>
        <position position="529"/>
    </location>
</feature>
<protein>
    <submittedName>
        <fullName evidence="2">Amidohydrolase 3</fullName>
    </submittedName>
</protein>
<dbReference type="PANTHER" id="PTHR22642:SF20">
    <property type="entry name" value="AMIDOHYDROLASE 3 DOMAIN-CONTAINING PROTEIN"/>
    <property type="match status" value="1"/>
</dbReference>
<dbReference type="InterPro" id="IPR033932">
    <property type="entry name" value="YtcJ-like"/>
</dbReference>
<dbReference type="GeneID" id="37025925"/>
<evidence type="ECO:0000313" key="3">
    <source>
        <dbReference type="Proteomes" id="UP000245884"/>
    </source>
</evidence>
<dbReference type="AlphaFoldDB" id="A0A316URA5"/>